<keyword evidence="2" id="KW-1185">Reference proteome</keyword>
<dbReference type="EMBL" id="LT607411">
    <property type="protein sequence ID" value="SCF25918.1"/>
    <property type="molecule type" value="Genomic_DNA"/>
</dbReference>
<reference evidence="2" key="1">
    <citation type="submission" date="2016-06" db="EMBL/GenBank/DDBJ databases">
        <authorList>
            <person name="Varghese N."/>
            <person name="Submissions Spin"/>
        </authorList>
    </citation>
    <scope>NUCLEOTIDE SEQUENCE [LARGE SCALE GENOMIC DNA]</scope>
    <source>
        <strain evidence="2">DSM 43909</strain>
    </source>
</reference>
<protein>
    <submittedName>
        <fullName evidence="1">Uncharacterized protein</fullName>
    </submittedName>
</protein>
<proteinExistence type="predicted"/>
<gene>
    <name evidence="1" type="ORF">GA0074695_4885</name>
</gene>
<name>A0A1C4YYX7_MICVI</name>
<evidence type="ECO:0000313" key="1">
    <source>
        <dbReference type="EMBL" id="SCF25918.1"/>
    </source>
</evidence>
<dbReference type="AlphaFoldDB" id="A0A1C4YYX7"/>
<dbReference type="Proteomes" id="UP000198242">
    <property type="component" value="Chromosome I"/>
</dbReference>
<sequence>MAGGALGMSRPGFRFPSALIDEAPGWRPAESPGLAFIARNS</sequence>
<evidence type="ECO:0000313" key="2">
    <source>
        <dbReference type="Proteomes" id="UP000198242"/>
    </source>
</evidence>
<accession>A0A1C4YYX7</accession>
<organism evidence="1 2">
    <name type="scientific">Micromonospora viridifaciens</name>
    <dbReference type="NCBI Taxonomy" id="1881"/>
    <lineage>
        <taxon>Bacteria</taxon>
        <taxon>Bacillati</taxon>
        <taxon>Actinomycetota</taxon>
        <taxon>Actinomycetes</taxon>
        <taxon>Micromonosporales</taxon>
        <taxon>Micromonosporaceae</taxon>
        <taxon>Micromonospora</taxon>
    </lineage>
</organism>